<evidence type="ECO:0000313" key="4">
    <source>
        <dbReference type="EMBL" id="GBN70494.1"/>
    </source>
</evidence>
<evidence type="ECO:0000313" key="2">
    <source>
        <dbReference type="EMBL" id="GBN70460.1"/>
    </source>
</evidence>
<dbReference type="Proteomes" id="UP000499080">
    <property type="component" value="Unassembled WGS sequence"/>
</dbReference>
<name>A0A4Y2R491_ARAVE</name>
<keyword evidence="5" id="KW-1185">Reference proteome</keyword>
<accession>A0A4Y2R491</accession>
<evidence type="ECO:0000313" key="3">
    <source>
        <dbReference type="EMBL" id="GBN70484.1"/>
    </source>
</evidence>
<gene>
    <name evidence="1" type="ORF">AVEN_2472_1</name>
    <name evidence="2" type="ORF">AVEN_250128_1</name>
    <name evidence="3" type="ORF">AVEN_46768_1</name>
    <name evidence="4" type="ORF">AVEN_53616_1</name>
</gene>
<sequence length="113" mass="13509">MIHVSAFHICRWGFIAVVIRPDEQRVVEYRPKTHTQSTTAVGTELRSLSTSFDLPIIYRCFFRMLQPSRKPSDHWNRIPPVLCKIEQQYSLRFFCWFRKPFLQKGCGSCERWL</sequence>
<dbReference type="EMBL" id="BGPR01225181">
    <property type="protein sequence ID" value="GBN70484.1"/>
    <property type="molecule type" value="Genomic_DNA"/>
</dbReference>
<proteinExistence type="predicted"/>
<dbReference type="AlphaFoldDB" id="A0A4Y2R491"/>
<protein>
    <submittedName>
        <fullName evidence="3">Uncharacterized protein</fullName>
    </submittedName>
</protein>
<dbReference type="EMBL" id="BGPR01225184">
    <property type="protein sequence ID" value="GBN70494.1"/>
    <property type="molecule type" value="Genomic_DNA"/>
</dbReference>
<dbReference type="EMBL" id="BGPR01225155">
    <property type="protein sequence ID" value="GBN70442.1"/>
    <property type="molecule type" value="Genomic_DNA"/>
</dbReference>
<reference evidence="3 5" key="1">
    <citation type="journal article" date="2019" name="Sci. Rep.">
        <title>Orb-weaving spider Araneus ventricosus genome elucidates the spidroin gene catalogue.</title>
        <authorList>
            <person name="Kono N."/>
            <person name="Nakamura H."/>
            <person name="Ohtoshi R."/>
            <person name="Moran D.A.P."/>
            <person name="Shinohara A."/>
            <person name="Yoshida Y."/>
            <person name="Fujiwara M."/>
            <person name="Mori M."/>
            <person name="Tomita M."/>
            <person name="Arakawa K."/>
        </authorList>
    </citation>
    <scope>NUCLEOTIDE SEQUENCE [LARGE SCALE GENOMIC DNA]</scope>
</reference>
<evidence type="ECO:0000313" key="1">
    <source>
        <dbReference type="EMBL" id="GBN70442.1"/>
    </source>
</evidence>
<evidence type="ECO:0000313" key="5">
    <source>
        <dbReference type="Proteomes" id="UP000499080"/>
    </source>
</evidence>
<organism evidence="3 5">
    <name type="scientific">Araneus ventricosus</name>
    <name type="common">Orbweaver spider</name>
    <name type="synonym">Epeira ventricosa</name>
    <dbReference type="NCBI Taxonomy" id="182803"/>
    <lineage>
        <taxon>Eukaryota</taxon>
        <taxon>Metazoa</taxon>
        <taxon>Ecdysozoa</taxon>
        <taxon>Arthropoda</taxon>
        <taxon>Chelicerata</taxon>
        <taxon>Arachnida</taxon>
        <taxon>Araneae</taxon>
        <taxon>Araneomorphae</taxon>
        <taxon>Entelegynae</taxon>
        <taxon>Araneoidea</taxon>
        <taxon>Araneidae</taxon>
        <taxon>Araneus</taxon>
    </lineage>
</organism>
<comment type="caution">
    <text evidence="3">The sequence shown here is derived from an EMBL/GenBank/DDBJ whole genome shotgun (WGS) entry which is preliminary data.</text>
</comment>
<dbReference type="EMBL" id="BGPR01225166">
    <property type="protein sequence ID" value="GBN70460.1"/>
    <property type="molecule type" value="Genomic_DNA"/>
</dbReference>